<feature type="domain" description="Malonyl-CoA:ACP transacylase (MAT)" evidence="3">
    <location>
        <begin position="8"/>
        <end position="324"/>
    </location>
</feature>
<dbReference type="Pfam" id="PF00698">
    <property type="entry name" value="Acyl_transf_1"/>
    <property type="match status" value="1"/>
</dbReference>
<dbReference type="EMBL" id="JAGINW010000001">
    <property type="protein sequence ID" value="MBP2328531.1"/>
    <property type="molecule type" value="Genomic_DNA"/>
</dbReference>
<dbReference type="InterPro" id="IPR050091">
    <property type="entry name" value="PKS_NRPS_Biosynth_Enz"/>
</dbReference>
<dbReference type="InterPro" id="IPR016035">
    <property type="entry name" value="Acyl_Trfase/lysoPLipase"/>
</dbReference>
<proteinExistence type="predicted"/>
<evidence type="ECO:0000259" key="3">
    <source>
        <dbReference type="SMART" id="SM00827"/>
    </source>
</evidence>
<dbReference type="GO" id="GO:0016740">
    <property type="term" value="F:transferase activity"/>
    <property type="evidence" value="ECO:0007669"/>
    <property type="project" value="UniProtKB-KW"/>
</dbReference>
<sequence length="364" mass="38981">MSRPIAFMFPGVGDHYAGMGHGLYQTEPVFRSFVDQCTALLSGHLGEDLREVFHPAGTARGGPSLAELLGRRDGTDNGRRPAAVDRTLFAQPLVFTIEYALARQLMSWGITPSAMVGYSLGEYVAACLAGVMSLEDTVALVARRAELIETVPPGAMLVVLLGEDELAERLDDELWLAAVNGPMLCVAAGTPDAVRRLEARLTEDGVANLRTPTRHAFHSAMMAPLSEPLEQLLHTVELHPPTTPFLSNVTGTWITDEEATGPAYWARHLRQTVRLHAGLGELWRLPSVIAVEVGAGTMLGSLAATHPGRPGGDPPVFATLPGASDTQHDLAALLTVAEKLRRLGVPVTTPHADERDDHGLLAGR</sequence>
<name>A0ABS4TVT7_9PSEU</name>
<reference evidence="4 5" key="1">
    <citation type="submission" date="2021-03" db="EMBL/GenBank/DDBJ databases">
        <title>Sequencing the genomes of 1000 actinobacteria strains.</title>
        <authorList>
            <person name="Klenk H.-P."/>
        </authorList>
    </citation>
    <scope>NUCLEOTIDE SEQUENCE [LARGE SCALE GENOMIC DNA]</scope>
    <source>
        <strain evidence="4 5">DSM 46670</strain>
    </source>
</reference>
<evidence type="ECO:0000256" key="1">
    <source>
        <dbReference type="ARBA" id="ARBA00022679"/>
    </source>
</evidence>
<gene>
    <name evidence="4" type="ORF">JOF56_008916</name>
</gene>
<evidence type="ECO:0000313" key="5">
    <source>
        <dbReference type="Proteomes" id="UP001519332"/>
    </source>
</evidence>
<dbReference type="InterPro" id="IPR016036">
    <property type="entry name" value="Malonyl_transacylase_ACP-bd"/>
</dbReference>
<dbReference type="InterPro" id="IPR014043">
    <property type="entry name" value="Acyl_transferase_dom"/>
</dbReference>
<dbReference type="PANTHER" id="PTHR43775:SF51">
    <property type="entry name" value="INACTIVE PHENOLPHTHIOCEROL SYNTHESIS POLYKETIDE SYNTHASE TYPE I PKS1-RELATED"/>
    <property type="match status" value="1"/>
</dbReference>
<evidence type="ECO:0000313" key="4">
    <source>
        <dbReference type="EMBL" id="MBP2328531.1"/>
    </source>
</evidence>
<dbReference type="SUPFAM" id="SSF55048">
    <property type="entry name" value="Probable ACP-binding domain of malonyl-CoA ACP transacylase"/>
    <property type="match status" value="1"/>
</dbReference>
<dbReference type="InterPro" id="IPR001227">
    <property type="entry name" value="Ac_transferase_dom_sf"/>
</dbReference>
<organism evidence="4 5">
    <name type="scientific">Kibdelosporangium banguiense</name>
    <dbReference type="NCBI Taxonomy" id="1365924"/>
    <lineage>
        <taxon>Bacteria</taxon>
        <taxon>Bacillati</taxon>
        <taxon>Actinomycetota</taxon>
        <taxon>Actinomycetes</taxon>
        <taxon>Pseudonocardiales</taxon>
        <taxon>Pseudonocardiaceae</taxon>
        <taxon>Kibdelosporangium</taxon>
    </lineage>
</organism>
<protein>
    <submittedName>
        <fullName evidence="4">Acyl transferase domain-containing protein</fullName>
    </submittedName>
</protein>
<accession>A0ABS4TVT7</accession>
<dbReference type="SUPFAM" id="SSF52151">
    <property type="entry name" value="FabD/lysophospholipase-like"/>
    <property type="match status" value="1"/>
</dbReference>
<dbReference type="Proteomes" id="UP001519332">
    <property type="component" value="Unassembled WGS sequence"/>
</dbReference>
<evidence type="ECO:0000256" key="2">
    <source>
        <dbReference type="ARBA" id="ARBA00023315"/>
    </source>
</evidence>
<dbReference type="Gene3D" id="3.40.366.10">
    <property type="entry name" value="Malonyl-Coenzyme A Acyl Carrier Protein, domain 2"/>
    <property type="match status" value="1"/>
</dbReference>
<keyword evidence="1 4" id="KW-0808">Transferase</keyword>
<comment type="caution">
    <text evidence="4">The sequence shown here is derived from an EMBL/GenBank/DDBJ whole genome shotgun (WGS) entry which is preliminary data.</text>
</comment>
<dbReference type="RefSeq" id="WP_209645508.1">
    <property type="nucleotide sequence ID" value="NZ_JAGINW010000001.1"/>
</dbReference>
<keyword evidence="2" id="KW-0012">Acyltransferase</keyword>
<dbReference type="SMART" id="SM00827">
    <property type="entry name" value="PKS_AT"/>
    <property type="match status" value="1"/>
</dbReference>
<dbReference type="PANTHER" id="PTHR43775">
    <property type="entry name" value="FATTY ACID SYNTHASE"/>
    <property type="match status" value="1"/>
</dbReference>
<keyword evidence="5" id="KW-1185">Reference proteome</keyword>